<organism evidence="6 7">
    <name type="scientific">Deinococcus petrolearius</name>
    <dbReference type="NCBI Taxonomy" id="1751295"/>
    <lineage>
        <taxon>Bacteria</taxon>
        <taxon>Thermotogati</taxon>
        <taxon>Deinococcota</taxon>
        <taxon>Deinococci</taxon>
        <taxon>Deinococcales</taxon>
        <taxon>Deinococcaceae</taxon>
        <taxon>Deinococcus</taxon>
    </lineage>
</organism>
<evidence type="ECO:0000256" key="1">
    <source>
        <dbReference type="ARBA" id="ARBA00023015"/>
    </source>
</evidence>
<keyword evidence="3" id="KW-0804">Transcription</keyword>
<feature type="DNA-binding region" description="H-T-H motif" evidence="4">
    <location>
        <begin position="28"/>
        <end position="47"/>
    </location>
</feature>
<dbReference type="InterPro" id="IPR001647">
    <property type="entry name" value="HTH_TetR"/>
</dbReference>
<dbReference type="InterPro" id="IPR009057">
    <property type="entry name" value="Homeodomain-like_sf"/>
</dbReference>
<evidence type="ECO:0000256" key="3">
    <source>
        <dbReference type="ARBA" id="ARBA00023163"/>
    </source>
</evidence>
<proteinExistence type="predicted"/>
<evidence type="ECO:0000313" key="7">
    <source>
        <dbReference type="Proteomes" id="UP001595979"/>
    </source>
</evidence>
<gene>
    <name evidence="6" type="ORF">ACFPQ6_03220</name>
</gene>
<evidence type="ECO:0000256" key="2">
    <source>
        <dbReference type="ARBA" id="ARBA00023125"/>
    </source>
</evidence>
<dbReference type="PANTHER" id="PTHR30055">
    <property type="entry name" value="HTH-TYPE TRANSCRIPTIONAL REGULATOR RUTR"/>
    <property type="match status" value="1"/>
</dbReference>
<evidence type="ECO:0000313" key="6">
    <source>
        <dbReference type="EMBL" id="MFC5847311.1"/>
    </source>
</evidence>
<dbReference type="InterPro" id="IPR023772">
    <property type="entry name" value="DNA-bd_HTH_TetR-type_CS"/>
</dbReference>
<keyword evidence="1" id="KW-0805">Transcription regulation</keyword>
<feature type="domain" description="HTH tetR-type" evidence="5">
    <location>
        <begin position="6"/>
        <end position="65"/>
    </location>
</feature>
<sequence length="198" mass="22058">MARPRTISDEQVVAAARDMFLEKGFSATTAQIARRAGVSEGTLFKRFSSKEELFEAALGLDQRTTWQAELLDRAGQGEVRRNLEDVAMSIISEMERVVPLLTTVFARGHDPSHNTLLQRLEHPLRHDLDVLAAYLRAEIALGRVRPLDADLTALTLMGSLTMHGYDAHLLTPATRRLSIDQGRYVRGLLDLVWPGMAP</sequence>
<dbReference type="PROSITE" id="PS50977">
    <property type="entry name" value="HTH_TETR_2"/>
    <property type="match status" value="1"/>
</dbReference>
<dbReference type="InterPro" id="IPR050109">
    <property type="entry name" value="HTH-type_TetR-like_transc_reg"/>
</dbReference>
<dbReference type="PRINTS" id="PR00455">
    <property type="entry name" value="HTHTETR"/>
</dbReference>
<dbReference type="PROSITE" id="PS01081">
    <property type="entry name" value="HTH_TETR_1"/>
    <property type="match status" value="1"/>
</dbReference>
<dbReference type="SUPFAM" id="SSF48498">
    <property type="entry name" value="Tetracyclin repressor-like, C-terminal domain"/>
    <property type="match status" value="1"/>
</dbReference>
<dbReference type="EMBL" id="JBHSOH010000005">
    <property type="protein sequence ID" value="MFC5847311.1"/>
    <property type="molecule type" value="Genomic_DNA"/>
</dbReference>
<dbReference type="PANTHER" id="PTHR30055:SF238">
    <property type="entry name" value="MYCOFACTOCIN BIOSYNTHESIS TRANSCRIPTIONAL REGULATOR MFTR-RELATED"/>
    <property type="match status" value="1"/>
</dbReference>
<comment type="caution">
    <text evidence="6">The sequence shown here is derived from an EMBL/GenBank/DDBJ whole genome shotgun (WGS) entry which is preliminary data.</text>
</comment>
<evidence type="ECO:0000256" key="4">
    <source>
        <dbReference type="PROSITE-ProRule" id="PRU00335"/>
    </source>
</evidence>
<name>A0ABW1DIQ6_9DEIO</name>
<dbReference type="Gene3D" id="1.10.357.10">
    <property type="entry name" value="Tetracycline Repressor, domain 2"/>
    <property type="match status" value="1"/>
</dbReference>
<dbReference type="SUPFAM" id="SSF46689">
    <property type="entry name" value="Homeodomain-like"/>
    <property type="match status" value="1"/>
</dbReference>
<dbReference type="RefSeq" id="WP_380046349.1">
    <property type="nucleotide sequence ID" value="NZ_JBHSOH010000005.1"/>
</dbReference>
<keyword evidence="2 4" id="KW-0238">DNA-binding</keyword>
<evidence type="ECO:0000259" key="5">
    <source>
        <dbReference type="PROSITE" id="PS50977"/>
    </source>
</evidence>
<dbReference type="Pfam" id="PF00440">
    <property type="entry name" value="TetR_N"/>
    <property type="match status" value="1"/>
</dbReference>
<keyword evidence="7" id="KW-1185">Reference proteome</keyword>
<dbReference type="Proteomes" id="UP001595979">
    <property type="component" value="Unassembled WGS sequence"/>
</dbReference>
<protein>
    <submittedName>
        <fullName evidence="6">TetR/AcrR family transcriptional regulator</fullName>
    </submittedName>
</protein>
<reference evidence="7" key="1">
    <citation type="journal article" date="2019" name="Int. J. Syst. Evol. Microbiol.">
        <title>The Global Catalogue of Microorganisms (GCM) 10K type strain sequencing project: providing services to taxonomists for standard genome sequencing and annotation.</title>
        <authorList>
            <consortium name="The Broad Institute Genomics Platform"/>
            <consortium name="The Broad Institute Genome Sequencing Center for Infectious Disease"/>
            <person name="Wu L."/>
            <person name="Ma J."/>
        </authorList>
    </citation>
    <scope>NUCLEOTIDE SEQUENCE [LARGE SCALE GENOMIC DNA]</scope>
    <source>
        <strain evidence="7">CGMCC 1.15053</strain>
    </source>
</reference>
<dbReference type="InterPro" id="IPR036271">
    <property type="entry name" value="Tet_transcr_reg_TetR-rel_C_sf"/>
</dbReference>
<accession>A0ABW1DIQ6</accession>